<dbReference type="InterPro" id="IPR002318">
    <property type="entry name" value="Ala-tRNA-lgiase_IIc"/>
</dbReference>
<dbReference type="InterPro" id="IPR018162">
    <property type="entry name" value="Ala-tRNA-ligase_IIc_anticod-bd"/>
</dbReference>
<dbReference type="PRINTS" id="PR00980">
    <property type="entry name" value="TRNASYNTHALA"/>
</dbReference>
<gene>
    <name evidence="13" type="ORF">J8273_3269</name>
</gene>
<evidence type="ECO:0000256" key="8">
    <source>
        <dbReference type="ARBA" id="ARBA00022884"/>
    </source>
</evidence>
<evidence type="ECO:0000256" key="4">
    <source>
        <dbReference type="ARBA" id="ARBA00022555"/>
    </source>
</evidence>
<dbReference type="OrthoDB" id="2423964at2759"/>
<evidence type="ECO:0000313" key="13">
    <source>
        <dbReference type="EMBL" id="KAG9393140.1"/>
    </source>
</evidence>
<evidence type="ECO:0000256" key="7">
    <source>
        <dbReference type="ARBA" id="ARBA00022840"/>
    </source>
</evidence>
<keyword evidence="7" id="KW-0067">ATP-binding</keyword>
<keyword evidence="4" id="KW-0820">tRNA-binding</keyword>
<keyword evidence="10" id="KW-0030">Aminoacyl-tRNA synthetase</keyword>
<dbReference type="FunFam" id="3.30.980.10:FF:000004">
    <property type="entry name" value="Alanine--tRNA ligase, cytoplasmic"/>
    <property type="match status" value="1"/>
</dbReference>
<protein>
    <recommendedName>
        <fullName evidence="3">Alanine--tRNA ligase</fullName>
        <ecNumber evidence="2">6.1.1.7</ecNumber>
    </recommendedName>
</protein>
<dbReference type="PANTHER" id="PTHR11777:SF9">
    <property type="entry name" value="ALANINE--TRNA LIGASE, CYTOPLASMIC"/>
    <property type="match status" value="1"/>
</dbReference>
<evidence type="ECO:0000256" key="10">
    <source>
        <dbReference type="ARBA" id="ARBA00023146"/>
    </source>
</evidence>
<sequence>MADSKPKPMSTKQLKKHYATIFSPPAGTETATDGPAYYPVDVFAKWNMKRHQCPGCGCNYWASHPNPTNCGDSTCTMKYGFINNAPFASDVRPAKVGDAYTMTDVWNNFQAKMESLKTTVTNPSKNNEVIETIGHTAIPRYPVVARWRKDVDFVIAGIFCFQPHCVSGELEPPANPLVCPQFCLRFGDLDNIGFTGRHYSGFHMLGEQVFNGPEKDVYFKDGTIDNNLHWLTDNDGLALDIDRLRLKEDVWSGGGNLGPCVEVFIDGLEVGNMVFMQYRVDDNNELVPLERQTVDVGIGLERLPWLLNGSETSYGHAFPVARGALAEIAGIQEESDDYKTSVAMWNAFAPYSCHLDMDEATPEKAWQTVLTEMAKDGVAVPEVPEDGNFARAIIDAIGPVKDMYIVLDHTRTLLFALFDGCIPSNQGGGSNLRRVIRRTFRIMQDRGWNMDGAKDAMVDRLWAVMVAHTTDLRTMHGEADLHIDERSFKGIIDSEYTKMMATDAKAVAEDTKAVKEQLDKLAKVLKGLPADESAHDAKAAAILDFWAELFVDKAVALDSVKLVLETMAKDKKAAKYAEILKTVGTEPPSNVSSEINDRQEARRATQNQTEKKKAAVYHLDAATARQTEYMLERDDADEQHHDLVREFDSKVVAVIENVITEHDTAEHKYKGHRNVVVIAQTYCYPVSGGQDCDQGTVTVDGTRYRLYAVTKDGPVVIHYLCAMDGAPVDLDVAPGTPIHVEIDFTRRTQLRVHHTAAHLIHAAAHKVLGAHVWQQGAHKRVDLARLDISHYAPVSFEQRMEIQAAANELIKGGHAIHKYTLAKESAEKQYGYTLYQGGIVPGNTVRTVRIGEDDAIVDVEACCGTHCDNTDELGQIVVIRTNSVRDGVQRLEFVAGDAAARFLQSVEEREQALCTCHGLDTPEDLVDAARATFKDRAKCEKALIGLKDNVLALAATALDRRTVIHTDAYMMNKANKLMATVAQTAAANGWADWALLFAFEQDGNTTLQGFACESVADKAKQLFEENKADRKVTLREQVKTDKKAGKVSNLTVSLPPAAAAAVIADFERVVEPRHKTAPSSRAVAAEGSFKPDTENVRMQAREQAMMELYQSQDADTLVTIATRITQEADLFHAQCVGLIETIYGLLGATYGPLVDADAANGRSVLYTHEMVSGTWSEPALLAEALRGPGKHAALISGPRTNTAQAGVTGYIMGWANAEAAEELKTVFGGDAKVWEDQEAGCPMYEEVDGLVKVTATTDLNWMKQCLKAAGYADDKWNESKGKKGKK</sequence>
<comment type="caution">
    <text evidence="13">The sequence shown here is derived from an EMBL/GenBank/DDBJ whole genome shotgun (WGS) entry which is preliminary data.</text>
</comment>
<dbReference type="Gene3D" id="3.30.930.10">
    <property type="entry name" value="Bira Bifunctional Protein, Domain 2"/>
    <property type="match status" value="1"/>
</dbReference>
<dbReference type="InterPro" id="IPR045864">
    <property type="entry name" value="aa-tRNA-synth_II/BPL/LPL"/>
</dbReference>
<dbReference type="SUPFAM" id="SSF55186">
    <property type="entry name" value="ThrRS/AlaRS common domain"/>
    <property type="match status" value="1"/>
</dbReference>
<evidence type="ECO:0000256" key="2">
    <source>
        <dbReference type="ARBA" id="ARBA00013168"/>
    </source>
</evidence>
<keyword evidence="5 13" id="KW-0436">Ligase</keyword>
<dbReference type="GO" id="GO:0005524">
    <property type="term" value="F:ATP binding"/>
    <property type="evidence" value="ECO:0007669"/>
    <property type="project" value="UniProtKB-KW"/>
</dbReference>
<evidence type="ECO:0000256" key="1">
    <source>
        <dbReference type="ARBA" id="ARBA00008429"/>
    </source>
</evidence>
<dbReference type="Gene3D" id="3.30.980.10">
    <property type="entry name" value="Threonyl-trna Synthetase, Chain A, domain 2"/>
    <property type="match status" value="1"/>
</dbReference>
<evidence type="ECO:0000256" key="5">
    <source>
        <dbReference type="ARBA" id="ARBA00022598"/>
    </source>
</evidence>
<dbReference type="Gene3D" id="2.40.30.130">
    <property type="match status" value="1"/>
</dbReference>
<dbReference type="SUPFAM" id="SSF55681">
    <property type="entry name" value="Class II aaRS and biotin synthetases"/>
    <property type="match status" value="1"/>
</dbReference>
<dbReference type="InterPro" id="IPR018164">
    <property type="entry name" value="Ala-tRNA-synth_IIc_N"/>
</dbReference>
<dbReference type="EMBL" id="JAHDYR010000025">
    <property type="protein sequence ID" value="KAG9393140.1"/>
    <property type="molecule type" value="Genomic_DNA"/>
</dbReference>
<dbReference type="InterPro" id="IPR050058">
    <property type="entry name" value="Ala-tRNA_ligase"/>
</dbReference>
<dbReference type="SUPFAM" id="SSF50447">
    <property type="entry name" value="Translation proteins"/>
    <property type="match status" value="1"/>
</dbReference>
<organism evidence="13 14">
    <name type="scientific">Carpediemonas membranifera</name>
    <dbReference type="NCBI Taxonomy" id="201153"/>
    <lineage>
        <taxon>Eukaryota</taxon>
        <taxon>Metamonada</taxon>
        <taxon>Carpediemonas-like organisms</taxon>
        <taxon>Carpediemonas</taxon>
    </lineage>
</organism>
<dbReference type="Proteomes" id="UP000717585">
    <property type="component" value="Unassembled WGS sequence"/>
</dbReference>
<keyword evidence="9" id="KW-0648">Protein biosynthesis</keyword>
<dbReference type="Gene3D" id="3.30.54.20">
    <property type="match status" value="1"/>
</dbReference>
<evidence type="ECO:0000256" key="11">
    <source>
        <dbReference type="SAM" id="MobiDB-lite"/>
    </source>
</evidence>
<comment type="similarity">
    <text evidence="1">Belongs to the class-II aminoacyl-tRNA synthetase family. Alax-L subfamily.</text>
</comment>
<dbReference type="PROSITE" id="PS50860">
    <property type="entry name" value="AA_TRNA_LIGASE_II_ALA"/>
    <property type="match status" value="1"/>
</dbReference>
<keyword evidence="8" id="KW-0694">RNA-binding</keyword>
<evidence type="ECO:0000313" key="14">
    <source>
        <dbReference type="Proteomes" id="UP000717585"/>
    </source>
</evidence>
<keyword evidence="14" id="KW-1185">Reference proteome</keyword>
<feature type="region of interest" description="Disordered" evidence="11">
    <location>
        <begin position="587"/>
        <end position="610"/>
    </location>
</feature>
<dbReference type="GO" id="GO:0005739">
    <property type="term" value="C:mitochondrion"/>
    <property type="evidence" value="ECO:0007669"/>
    <property type="project" value="TreeGrafter"/>
</dbReference>
<dbReference type="Pfam" id="PF07973">
    <property type="entry name" value="tRNA_SAD"/>
    <property type="match status" value="1"/>
</dbReference>
<name>A0A8J6AUY4_9EUKA</name>
<dbReference type="InterPro" id="IPR018163">
    <property type="entry name" value="Thr/Ala-tRNA-synth_IIc_edit"/>
</dbReference>
<dbReference type="InterPro" id="IPR012947">
    <property type="entry name" value="tRNA_SAD"/>
</dbReference>
<keyword evidence="6" id="KW-0547">Nucleotide-binding</keyword>
<accession>A0A8J6AUY4</accession>
<dbReference type="GO" id="GO:0000049">
    <property type="term" value="F:tRNA binding"/>
    <property type="evidence" value="ECO:0007669"/>
    <property type="project" value="UniProtKB-KW"/>
</dbReference>
<dbReference type="GO" id="GO:0002161">
    <property type="term" value="F:aminoacyl-tRNA deacylase activity"/>
    <property type="evidence" value="ECO:0007669"/>
    <property type="project" value="TreeGrafter"/>
</dbReference>
<dbReference type="GO" id="GO:0006419">
    <property type="term" value="P:alanyl-tRNA aminoacylation"/>
    <property type="evidence" value="ECO:0007669"/>
    <property type="project" value="InterPro"/>
</dbReference>
<evidence type="ECO:0000256" key="9">
    <source>
        <dbReference type="ARBA" id="ARBA00022917"/>
    </source>
</evidence>
<feature type="compositionally biased region" description="Basic and acidic residues" evidence="11">
    <location>
        <begin position="595"/>
        <end position="610"/>
    </location>
</feature>
<dbReference type="InterPro" id="IPR018165">
    <property type="entry name" value="Ala-tRNA-synth_IIc_core"/>
</dbReference>
<dbReference type="GO" id="GO:0004813">
    <property type="term" value="F:alanine-tRNA ligase activity"/>
    <property type="evidence" value="ECO:0007669"/>
    <property type="project" value="UniProtKB-EC"/>
</dbReference>
<dbReference type="Pfam" id="PF01411">
    <property type="entry name" value="tRNA-synt_2c"/>
    <property type="match status" value="3"/>
</dbReference>
<dbReference type="InterPro" id="IPR009000">
    <property type="entry name" value="Transl_B-barrel_sf"/>
</dbReference>
<evidence type="ECO:0000256" key="6">
    <source>
        <dbReference type="ARBA" id="ARBA00022741"/>
    </source>
</evidence>
<dbReference type="PANTHER" id="PTHR11777">
    <property type="entry name" value="ALANYL-TRNA SYNTHETASE"/>
    <property type="match status" value="1"/>
</dbReference>
<proteinExistence type="inferred from homology"/>
<dbReference type="SMART" id="SM00863">
    <property type="entry name" value="tRNA_SAD"/>
    <property type="match status" value="1"/>
</dbReference>
<reference evidence="13" key="1">
    <citation type="submission" date="2021-05" db="EMBL/GenBank/DDBJ databases">
        <title>A free-living protist that lacks canonical eukaryotic 1 DNA replication and segregation systems.</title>
        <authorList>
            <person name="Salas-Leiva D.E."/>
            <person name="Tromer E.C."/>
            <person name="Curtis B.A."/>
            <person name="Jerlstrom-Hultqvist J."/>
            <person name="Kolisko M."/>
            <person name="Yi Z."/>
            <person name="Salas-Leiva J.S."/>
            <person name="Gallot-Lavallee L."/>
            <person name="Kops G.J.P.L."/>
            <person name="Archibald J.M."/>
            <person name="Simpson A.G.B."/>
            <person name="Roger A.J."/>
        </authorList>
    </citation>
    <scope>NUCLEOTIDE SEQUENCE</scope>
    <source>
        <strain evidence="13">BICM</strain>
    </source>
</reference>
<dbReference type="SUPFAM" id="SSF101353">
    <property type="entry name" value="Putative anticodon-binding domain of alanyl-tRNA synthetase (AlaRS)"/>
    <property type="match status" value="1"/>
</dbReference>
<dbReference type="EC" id="6.1.1.7" evidence="2"/>
<evidence type="ECO:0000256" key="3">
    <source>
        <dbReference type="ARBA" id="ARBA00017959"/>
    </source>
</evidence>
<evidence type="ECO:0000259" key="12">
    <source>
        <dbReference type="PROSITE" id="PS50860"/>
    </source>
</evidence>
<feature type="domain" description="Alanyl-transfer RNA synthetases family profile" evidence="12">
    <location>
        <begin position="134"/>
        <end position="905"/>
    </location>
</feature>